<name>A0A1M7RF96_9ACTN</name>
<dbReference type="AlphaFoldDB" id="A0A1M7RF96"/>
<sequence length="155" mass="17385">MAEQPENFADRKRRKTLAIVLAVLAAAALAVCSVLGWFLYQYFDDSPENPSEAISQYFLSLQNRDPSELSEVICSGSQEEAANLIDEFHKGFADDGVTLTDVRWTNEGSREGRGDNVLLDTRVTYQVERNGETFVRRANVIFTVENNKVCSAQEK</sequence>
<dbReference type="STRING" id="134849.SAMN05443668_11111"/>
<proteinExistence type="predicted"/>
<gene>
    <name evidence="2" type="ORF">SAMN05443668_11111</name>
</gene>
<dbReference type="OrthoDB" id="9858248at2"/>
<reference evidence="2 3" key="1">
    <citation type="submission" date="2016-11" db="EMBL/GenBank/DDBJ databases">
        <authorList>
            <person name="Jaros S."/>
            <person name="Januszkiewicz K."/>
            <person name="Wedrychowicz H."/>
        </authorList>
    </citation>
    <scope>NUCLEOTIDE SEQUENCE [LARGE SCALE GENOMIC DNA]</scope>
    <source>
        <strain evidence="2 3">DSM 46144</strain>
    </source>
</reference>
<keyword evidence="1" id="KW-0812">Transmembrane</keyword>
<keyword evidence="3" id="KW-1185">Reference proteome</keyword>
<feature type="transmembrane region" description="Helical" evidence="1">
    <location>
        <begin position="17"/>
        <end position="40"/>
    </location>
</feature>
<dbReference type="RefSeq" id="WP_143175504.1">
    <property type="nucleotide sequence ID" value="NZ_FRCS01000011.1"/>
</dbReference>
<keyword evidence="1" id="KW-1133">Transmembrane helix</keyword>
<dbReference type="Proteomes" id="UP000184440">
    <property type="component" value="Unassembled WGS sequence"/>
</dbReference>
<dbReference type="EMBL" id="FRCS01000011">
    <property type="protein sequence ID" value="SHN44904.1"/>
    <property type="molecule type" value="Genomic_DNA"/>
</dbReference>
<evidence type="ECO:0000256" key="1">
    <source>
        <dbReference type="SAM" id="Phobius"/>
    </source>
</evidence>
<evidence type="ECO:0000313" key="3">
    <source>
        <dbReference type="Proteomes" id="UP000184440"/>
    </source>
</evidence>
<organism evidence="2 3">
    <name type="scientific">Cryptosporangium aurantiacum</name>
    <dbReference type="NCBI Taxonomy" id="134849"/>
    <lineage>
        <taxon>Bacteria</taxon>
        <taxon>Bacillati</taxon>
        <taxon>Actinomycetota</taxon>
        <taxon>Actinomycetes</taxon>
        <taxon>Cryptosporangiales</taxon>
        <taxon>Cryptosporangiaceae</taxon>
        <taxon>Cryptosporangium</taxon>
    </lineage>
</organism>
<keyword evidence="1" id="KW-0472">Membrane</keyword>
<accession>A0A1M7RF96</accession>
<protein>
    <submittedName>
        <fullName evidence="2">Uncharacterized protein</fullName>
    </submittedName>
</protein>
<evidence type="ECO:0000313" key="2">
    <source>
        <dbReference type="EMBL" id="SHN44904.1"/>
    </source>
</evidence>